<keyword evidence="3" id="KW-1185">Reference proteome</keyword>
<dbReference type="RefSeq" id="WP_176865136.1">
    <property type="nucleotide sequence ID" value="NZ_JABXWT010000005.1"/>
</dbReference>
<gene>
    <name evidence="2" type="ORF">HW561_12215</name>
</gene>
<name>A0ABX2PRB3_9RHOB</name>
<sequence>MRDGLRNAFESKSWSGRANGPRSGPGSTLAATEPLREALPRLFDHYKVETFLDAPCGDWTWMQDVDMTGIRYIGGDISLQVLEEVKAQHGASGREFVHLDITSDPLPKADLMMCRDCLFHLKWWLRWAFFENFVASEIPYLLMTRHYIPRNPRLHNNADFKRFNPCAAPFNFPDPLETVSETGEINQDPEFLETPAGRNQRSLGIWSQDQIIDVLKRRADDSEN</sequence>
<keyword evidence="2" id="KW-0489">Methyltransferase</keyword>
<feature type="region of interest" description="Disordered" evidence="1">
    <location>
        <begin position="1"/>
        <end position="30"/>
    </location>
</feature>
<dbReference type="EMBL" id="JABXWT010000005">
    <property type="protein sequence ID" value="NVO56553.1"/>
    <property type="molecule type" value="Genomic_DNA"/>
</dbReference>
<dbReference type="InterPro" id="IPR029063">
    <property type="entry name" value="SAM-dependent_MTases_sf"/>
</dbReference>
<keyword evidence="2" id="KW-0808">Transferase</keyword>
<dbReference type="GO" id="GO:0008168">
    <property type="term" value="F:methyltransferase activity"/>
    <property type="evidence" value="ECO:0007669"/>
    <property type="project" value="UniProtKB-KW"/>
</dbReference>
<organism evidence="2 3">
    <name type="scientific">Ruegeria haliotis</name>
    <dbReference type="NCBI Taxonomy" id="2747601"/>
    <lineage>
        <taxon>Bacteria</taxon>
        <taxon>Pseudomonadati</taxon>
        <taxon>Pseudomonadota</taxon>
        <taxon>Alphaproteobacteria</taxon>
        <taxon>Rhodobacterales</taxon>
        <taxon>Roseobacteraceae</taxon>
        <taxon>Ruegeria</taxon>
    </lineage>
</organism>
<evidence type="ECO:0000256" key="1">
    <source>
        <dbReference type="SAM" id="MobiDB-lite"/>
    </source>
</evidence>
<comment type="caution">
    <text evidence="2">The sequence shown here is derived from an EMBL/GenBank/DDBJ whole genome shotgun (WGS) entry which is preliminary data.</text>
</comment>
<reference evidence="2 3" key="1">
    <citation type="submission" date="2020-06" db="EMBL/GenBank/DDBJ databases">
        <authorList>
            <person name="Cao W.R."/>
        </authorList>
    </citation>
    <scope>NUCLEOTIDE SEQUENCE [LARGE SCALE GENOMIC DNA]</scope>
    <source>
        <strain evidence="2 3">B1Z28</strain>
    </source>
</reference>
<protein>
    <submittedName>
        <fullName evidence="2">Class I SAM-dependent methyltransferase</fullName>
    </submittedName>
</protein>
<dbReference type="Gene3D" id="3.40.50.150">
    <property type="entry name" value="Vaccinia Virus protein VP39"/>
    <property type="match status" value="1"/>
</dbReference>
<dbReference type="SUPFAM" id="SSF53335">
    <property type="entry name" value="S-adenosyl-L-methionine-dependent methyltransferases"/>
    <property type="match status" value="1"/>
</dbReference>
<evidence type="ECO:0000313" key="3">
    <source>
        <dbReference type="Proteomes" id="UP000630805"/>
    </source>
</evidence>
<dbReference type="Proteomes" id="UP000630805">
    <property type="component" value="Unassembled WGS sequence"/>
</dbReference>
<proteinExistence type="predicted"/>
<evidence type="ECO:0000313" key="2">
    <source>
        <dbReference type="EMBL" id="NVO56553.1"/>
    </source>
</evidence>
<dbReference type="GO" id="GO:0032259">
    <property type="term" value="P:methylation"/>
    <property type="evidence" value="ECO:0007669"/>
    <property type="project" value="UniProtKB-KW"/>
</dbReference>
<accession>A0ABX2PRB3</accession>